<dbReference type="AlphaFoldDB" id="A0A517PU48"/>
<feature type="chain" id="PRO_5021792555" evidence="2">
    <location>
        <begin position="22"/>
        <end position="53"/>
    </location>
</feature>
<dbReference type="RefSeq" id="WP_197993618.1">
    <property type="nucleotide sequence ID" value="NZ_CP036266.1"/>
</dbReference>
<feature type="signal peptide" evidence="2">
    <location>
        <begin position="1"/>
        <end position="21"/>
    </location>
</feature>
<reference evidence="3 4" key="1">
    <citation type="submission" date="2019-02" db="EMBL/GenBank/DDBJ databases">
        <title>Deep-cultivation of Planctomycetes and their phenomic and genomic characterization uncovers novel biology.</title>
        <authorList>
            <person name="Wiegand S."/>
            <person name="Jogler M."/>
            <person name="Boedeker C."/>
            <person name="Pinto D."/>
            <person name="Vollmers J."/>
            <person name="Rivas-Marin E."/>
            <person name="Kohn T."/>
            <person name="Peeters S.H."/>
            <person name="Heuer A."/>
            <person name="Rast P."/>
            <person name="Oberbeckmann S."/>
            <person name="Bunk B."/>
            <person name="Jeske O."/>
            <person name="Meyerdierks A."/>
            <person name="Storesund J.E."/>
            <person name="Kallscheuer N."/>
            <person name="Luecker S."/>
            <person name="Lage O.M."/>
            <person name="Pohl T."/>
            <person name="Merkel B.J."/>
            <person name="Hornburger P."/>
            <person name="Mueller R.-W."/>
            <person name="Bruemmer F."/>
            <person name="Labrenz M."/>
            <person name="Spormann A.M."/>
            <person name="Op den Camp H."/>
            <person name="Overmann J."/>
            <person name="Amann R."/>
            <person name="Jetten M.S.M."/>
            <person name="Mascher T."/>
            <person name="Medema M.H."/>
            <person name="Devos D.P."/>
            <person name="Kaster A.-K."/>
            <person name="Ovreas L."/>
            <person name="Rohde M."/>
            <person name="Galperin M.Y."/>
            <person name="Jogler C."/>
        </authorList>
    </citation>
    <scope>NUCLEOTIDE SEQUENCE [LARGE SCALE GENOMIC DNA]</scope>
    <source>
        <strain evidence="3 4">HG66A1</strain>
    </source>
</reference>
<name>A0A517PU48_9PLAN</name>
<evidence type="ECO:0000256" key="1">
    <source>
        <dbReference type="SAM" id="MobiDB-lite"/>
    </source>
</evidence>
<accession>A0A517PU48</accession>
<feature type="compositionally biased region" description="Acidic residues" evidence="1">
    <location>
        <begin position="32"/>
        <end position="44"/>
    </location>
</feature>
<evidence type="ECO:0000313" key="3">
    <source>
        <dbReference type="EMBL" id="QDT22892.1"/>
    </source>
</evidence>
<organism evidence="3 4">
    <name type="scientific">Gimesia chilikensis</name>
    <dbReference type="NCBI Taxonomy" id="2605989"/>
    <lineage>
        <taxon>Bacteria</taxon>
        <taxon>Pseudomonadati</taxon>
        <taxon>Planctomycetota</taxon>
        <taxon>Planctomycetia</taxon>
        <taxon>Planctomycetales</taxon>
        <taxon>Planctomycetaceae</taxon>
        <taxon>Gimesia</taxon>
    </lineage>
</organism>
<evidence type="ECO:0000256" key="2">
    <source>
        <dbReference type="SAM" id="SignalP"/>
    </source>
</evidence>
<dbReference type="EMBL" id="CP036266">
    <property type="protein sequence ID" value="QDT22892.1"/>
    <property type="molecule type" value="Genomic_DNA"/>
</dbReference>
<keyword evidence="4" id="KW-1185">Reference proteome</keyword>
<sequence precursor="true">MHRFLLSLLLLLCLAPFQVGCGGEEEPLHQEEEVDDQIDPEQEAEDMRKLKQN</sequence>
<protein>
    <submittedName>
        <fullName evidence="3">Uncharacterized protein</fullName>
    </submittedName>
</protein>
<feature type="region of interest" description="Disordered" evidence="1">
    <location>
        <begin position="26"/>
        <end position="53"/>
    </location>
</feature>
<evidence type="ECO:0000313" key="4">
    <source>
        <dbReference type="Proteomes" id="UP000320421"/>
    </source>
</evidence>
<proteinExistence type="predicted"/>
<keyword evidence="2" id="KW-0732">Signal</keyword>
<dbReference type="Proteomes" id="UP000320421">
    <property type="component" value="Chromosome"/>
</dbReference>
<gene>
    <name evidence="3" type="ORF">HG66A1_47030</name>
</gene>